<dbReference type="PROSITE" id="PS51620">
    <property type="entry name" value="SAM_TRM61"/>
    <property type="match status" value="1"/>
</dbReference>
<sequence length="306" mass="33874">MRHTLNLCCYEVEEMGDFQRIGVGDRVLIVLKKHSYIVRVDKGKKFHTHVGYINLDDLIDAYYGSSHKTSSGVSFTVLRPSKKDYALKLPRSTQVIYPKDAASILVWANIKPGDRVLEAGTGSGGLTIFLADAVGREGVVYGFDVREESLEKTRRNLESVGLLDRVELRRANVLDGVELNGLDAVVLDLPSPWLAVGVLKNSLKGDGYFVSFSPTIDQVEKTVIALREKGFIMIEAFELIQRFYDAKPDATRPNSFGVQHTGYIVSARNTLAEGPETPPSDKLSNEESHAPHEFFDSLTDSPATNI</sequence>
<dbReference type="PANTHER" id="PTHR12133:SF1">
    <property type="entry name" value="TRNA (ADENINE(58)-N(1))-METHYLTRANSFERASE, MITOCHONDRIAL"/>
    <property type="match status" value="1"/>
</dbReference>
<dbReference type="EMBL" id="NEXJ01000025">
    <property type="protein sequence ID" value="PSN92344.1"/>
    <property type="molecule type" value="Genomic_DNA"/>
</dbReference>
<keyword evidence="1" id="KW-0489">Methyltransferase</keyword>
<evidence type="ECO:0000256" key="1">
    <source>
        <dbReference type="ARBA" id="ARBA00022603"/>
    </source>
</evidence>
<feature type="binding site" evidence="5">
    <location>
        <position position="188"/>
    </location>
    <ligand>
        <name>S-adenosyl-L-methionine</name>
        <dbReference type="ChEBI" id="CHEBI:59789"/>
    </ligand>
</feature>
<accession>A0A2R6B138</accession>
<dbReference type="Gene3D" id="3.40.50.150">
    <property type="entry name" value="Vaccinia Virus protein VP39"/>
    <property type="match status" value="1"/>
</dbReference>
<dbReference type="PIRSF" id="PIRSF017269">
    <property type="entry name" value="GCD14"/>
    <property type="match status" value="1"/>
</dbReference>
<feature type="compositionally biased region" description="Basic and acidic residues" evidence="6">
    <location>
        <begin position="283"/>
        <end position="295"/>
    </location>
</feature>
<keyword evidence="2" id="KW-0808">Transferase</keyword>
<dbReference type="CDD" id="cd02440">
    <property type="entry name" value="AdoMet_MTases"/>
    <property type="match status" value="1"/>
</dbReference>
<keyword evidence="4" id="KW-0819">tRNA processing</keyword>
<proteinExistence type="predicted"/>
<dbReference type="Pfam" id="PF14801">
    <property type="entry name" value="TrmI-like_N"/>
    <property type="match status" value="1"/>
</dbReference>
<dbReference type="Pfam" id="PF08704">
    <property type="entry name" value="GCD14"/>
    <property type="match status" value="1"/>
</dbReference>
<evidence type="ECO:0000256" key="5">
    <source>
        <dbReference type="PIRSR" id="PIRSR017269-1"/>
    </source>
</evidence>
<dbReference type="FunFam" id="3.10.330.20:FF:000003">
    <property type="entry name" value="tRNA (Adenine(58)-N(1))-methyltransferase, mitochondrial isoform X1"/>
    <property type="match status" value="1"/>
</dbReference>
<name>A0A2R6B138_9ARCH</name>
<comment type="caution">
    <text evidence="8">The sequence shown here is derived from an EMBL/GenBank/DDBJ whole genome shotgun (WGS) entry which is preliminary data.</text>
</comment>
<evidence type="ECO:0000256" key="2">
    <source>
        <dbReference type="ARBA" id="ARBA00022679"/>
    </source>
</evidence>
<dbReference type="InterPro" id="IPR049470">
    <property type="entry name" value="TRM61_C"/>
</dbReference>
<reference evidence="8 9" key="1">
    <citation type="submission" date="2017-04" db="EMBL/GenBank/DDBJ databases">
        <title>Novel microbial lineages endemic to geothermal iron-oxide mats fill important gaps in the evolutionary history of Archaea.</title>
        <authorList>
            <person name="Jay Z.J."/>
            <person name="Beam J.P."/>
            <person name="Dlakic M."/>
            <person name="Rusch D.B."/>
            <person name="Kozubal M.A."/>
            <person name="Inskeep W.P."/>
        </authorList>
    </citation>
    <scope>NUCLEOTIDE SEQUENCE [LARGE SCALE GENOMIC DNA]</scope>
    <source>
        <strain evidence="8">ECH_B_SAG-M15</strain>
    </source>
</reference>
<dbReference type="Gene3D" id="3.10.330.20">
    <property type="match status" value="1"/>
</dbReference>
<evidence type="ECO:0000313" key="8">
    <source>
        <dbReference type="EMBL" id="PSN92344.1"/>
    </source>
</evidence>
<evidence type="ECO:0000256" key="3">
    <source>
        <dbReference type="ARBA" id="ARBA00022691"/>
    </source>
</evidence>
<dbReference type="GO" id="GO:0031515">
    <property type="term" value="C:tRNA (m1A) methyltransferase complex"/>
    <property type="evidence" value="ECO:0007669"/>
    <property type="project" value="InterPro"/>
</dbReference>
<gene>
    <name evidence="8" type="ORF">B9Q08_01510</name>
</gene>
<dbReference type="InterPro" id="IPR029063">
    <property type="entry name" value="SAM-dependent_MTases_sf"/>
</dbReference>
<dbReference type="InterPro" id="IPR014816">
    <property type="entry name" value="tRNA_MeTrfase_Gcd14"/>
</dbReference>
<dbReference type="SUPFAM" id="SSF53335">
    <property type="entry name" value="S-adenosyl-L-methionine-dependent methyltransferases"/>
    <property type="match status" value="1"/>
</dbReference>
<protein>
    <recommendedName>
        <fullName evidence="7">tRNA (adenine(58)-N(1))-methyltransferase catalytic subunit TRM61 C-terminal domain-containing protein</fullName>
    </recommendedName>
</protein>
<feature type="region of interest" description="Disordered" evidence="6">
    <location>
        <begin position="271"/>
        <end position="306"/>
    </location>
</feature>
<dbReference type="AlphaFoldDB" id="A0A2R6B138"/>
<dbReference type="GO" id="GO:0030488">
    <property type="term" value="P:tRNA methylation"/>
    <property type="evidence" value="ECO:0007669"/>
    <property type="project" value="InterPro"/>
</dbReference>
<evidence type="ECO:0000259" key="7">
    <source>
        <dbReference type="Pfam" id="PF08704"/>
    </source>
</evidence>
<keyword evidence="3 5" id="KW-0949">S-adenosyl-L-methionine</keyword>
<feature type="binding site" evidence="5">
    <location>
        <begin position="123"/>
        <end position="126"/>
    </location>
    <ligand>
        <name>S-adenosyl-L-methionine</name>
        <dbReference type="ChEBI" id="CHEBI:59789"/>
    </ligand>
</feature>
<organism evidence="8 9">
    <name type="scientific">Candidatus Marsarchaeota G2 archaeon ECH_B_SAG-M15</name>
    <dbReference type="NCBI Taxonomy" id="1978162"/>
    <lineage>
        <taxon>Archaea</taxon>
        <taxon>Candidatus Marsarchaeota</taxon>
        <taxon>Candidatus Marsarchaeota group 2</taxon>
    </lineage>
</organism>
<dbReference type="GO" id="GO:0160107">
    <property type="term" value="F:tRNA (adenine(58)-N1)-methyltransferase activity"/>
    <property type="evidence" value="ECO:0007669"/>
    <property type="project" value="InterPro"/>
</dbReference>
<evidence type="ECO:0000313" key="9">
    <source>
        <dbReference type="Proteomes" id="UP000240490"/>
    </source>
</evidence>
<evidence type="ECO:0000256" key="4">
    <source>
        <dbReference type="ARBA" id="ARBA00022694"/>
    </source>
</evidence>
<feature type="domain" description="tRNA (adenine(58)-N(1))-methyltransferase catalytic subunit TRM61 C-terminal" evidence="7">
    <location>
        <begin position="77"/>
        <end position="252"/>
    </location>
</feature>
<feature type="binding site" evidence="5">
    <location>
        <position position="144"/>
    </location>
    <ligand>
        <name>S-adenosyl-L-methionine</name>
        <dbReference type="ChEBI" id="CHEBI:59789"/>
    </ligand>
</feature>
<evidence type="ECO:0000256" key="6">
    <source>
        <dbReference type="SAM" id="MobiDB-lite"/>
    </source>
</evidence>
<dbReference type="Proteomes" id="UP000240490">
    <property type="component" value="Unassembled WGS sequence"/>
</dbReference>
<dbReference type="PANTHER" id="PTHR12133">
    <property type="entry name" value="TRNA (ADENINE(58)-N(1))-METHYLTRANSFERASE"/>
    <property type="match status" value="1"/>
</dbReference>